<dbReference type="GO" id="GO:0016020">
    <property type="term" value="C:membrane"/>
    <property type="evidence" value="ECO:0007669"/>
    <property type="project" value="UniProtKB-SubCell"/>
</dbReference>
<dbReference type="InterPro" id="IPR003406">
    <property type="entry name" value="Glyco_trans_14"/>
</dbReference>
<dbReference type="OrthoDB" id="5827772at2759"/>
<evidence type="ECO:0000256" key="1">
    <source>
        <dbReference type="ARBA" id="ARBA00004606"/>
    </source>
</evidence>
<reference evidence="6 7" key="1">
    <citation type="submission" date="2018-11" db="EMBL/GenBank/DDBJ databases">
        <authorList>
            <consortium name="Pathogen Informatics"/>
        </authorList>
    </citation>
    <scope>NUCLEOTIDE SEQUENCE [LARGE SCALE GENOMIC DNA]</scope>
</reference>
<sequence>MKTNRDMIMILKALNGSNNVDLLPSFKHRTPQFNDWSFRALGLFKDSKKNDNRTLNIGKGSTAAALSRPFVEFIVDKLNLTTLLQRFDTIQYGGDEYVIPSLNSEDALDAPGGYTMKCMHVDTSFVMRFILTHNFLKIDSMLQLMINAIGVKNHFPMHPIRVLNHDKKYAVENTRPCYSKRYRHGFCVFGIKDLKLLRGLRCLFGNKMVPEIDYGVISCWAKELHNRTYHQQNHTVDLNFYPNMRTVVFNKEKQKWRSNMKAFNCTG</sequence>
<evidence type="ECO:0000256" key="5">
    <source>
        <dbReference type="ARBA" id="ARBA00023180"/>
    </source>
</evidence>
<evidence type="ECO:0000256" key="2">
    <source>
        <dbReference type="ARBA" id="ARBA00022676"/>
    </source>
</evidence>
<protein>
    <submittedName>
        <fullName evidence="6">Uncharacterized protein</fullName>
    </submittedName>
</protein>
<keyword evidence="5" id="KW-0325">Glycoprotein</keyword>
<dbReference type="PANTHER" id="PTHR46671">
    <property type="entry name" value="PROTEIN CBG11221"/>
    <property type="match status" value="1"/>
</dbReference>
<dbReference type="Proteomes" id="UP000267096">
    <property type="component" value="Unassembled WGS sequence"/>
</dbReference>
<accession>A0A3P6QQM4</accession>
<keyword evidence="7" id="KW-1185">Reference proteome</keyword>
<name>A0A3P6QQM4_ANISI</name>
<gene>
    <name evidence="6" type="ORF">ASIM_LOCUS13981</name>
</gene>
<dbReference type="GO" id="GO:0016757">
    <property type="term" value="F:glycosyltransferase activity"/>
    <property type="evidence" value="ECO:0007669"/>
    <property type="project" value="UniProtKB-KW"/>
</dbReference>
<evidence type="ECO:0000313" key="6">
    <source>
        <dbReference type="EMBL" id="VDK51099.1"/>
    </source>
</evidence>
<keyword evidence="3" id="KW-0808">Transferase</keyword>
<evidence type="ECO:0000256" key="3">
    <source>
        <dbReference type="ARBA" id="ARBA00022679"/>
    </source>
</evidence>
<keyword evidence="2" id="KW-0328">Glycosyltransferase</keyword>
<evidence type="ECO:0000256" key="4">
    <source>
        <dbReference type="ARBA" id="ARBA00023136"/>
    </source>
</evidence>
<dbReference type="Pfam" id="PF02485">
    <property type="entry name" value="Branch"/>
    <property type="match status" value="1"/>
</dbReference>
<comment type="subcellular location">
    <subcellularLocation>
        <location evidence="1">Membrane</location>
        <topology evidence="1">Single-pass type II membrane protein</topology>
    </subcellularLocation>
</comment>
<proteinExistence type="predicted"/>
<dbReference type="PANTHER" id="PTHR46671:SF7">
    <property type="entry name" value="CORE-2_I-BRANCHING ENZYME"/>
    <property type="match status" value="1"/>
</dbReference>
<dbReference type="AlphaFoldDB" id="A0A3P6QQM4"/>
<dbReference type="EMBL" id="UYRR01031570">
    <property type="protein sequence ID" value="VDK51099.1"/>
    <property type="molecule type" value="Genomic_DNA"/>
</dbReference>
<organism evidence="6 7">
    <name type="scientific">Anisakis simplex</name>
    <name type="common">Herring worm</name>
    <dbReference type="NCBI Taxonomy" id="6269"/>
    <lineage>
        <taxon>Eukaryota</taxon>
        <taxon>Metazoa</taxon>
        <taxon>Ecdysozoa</taxon>
        <taxon>Nematoda</taxon>
        <taxon>Chromadorea</taxon>
        <taxon>Rhabditida</taxon>
        <taxon>Spirurina</taxon>
        <taxon>Ascaridomorpha</taxon>
        <taxon>Ascaridoidea</taxon>
        <taxon>Anisakidae</taxon>
        <taxon>Anisakis</taxon>
        <taxon>Anisakis simplex complex</taxon>
    </lineage>
</organism>
<evidence type="ECO:0000313" key="7">
    <source>
        <dbReference type="Proteomes" id="UP000267096"/>
    </source>
</evidence>
<keyword evidence="4" id="KW-0472">Membrane</keyword>